<dbReference type="GO" id="GO:0098796">
    <property type="term" value="C:membrane protein complex"/>
    <property type="evidence" value="ECO:0007669"/>
    <property type="project" value="UniProtKB-ARBA"/>
</dbReference>
<dbReference type="GO" id="GO:0016887">
    <property type="term" value="F:ATP hydrolysis activity"/>
    <property type="evidence" value="ECO:0007669"/>
    <property type="project" value="InterPro"/>
</dbReference>
<feature type="domain" description="ABC transporter" evidence="5">
    <location>
        <begin position="34"/>
        <end position="256"/>
    </location>
</feature>
<evidence type="ECO:0000256" key="2">
    <source>
        <dbReference type="ARBA" id="ARBA00022448"/>
    </source>
</evidence>
<dbReference type="InterPro" id="IPR027417">
    <property type="entry name" value="P-loop_NTPase"/>
</dbReference>
<dbReference type="InterPro" id="IPR003439">
    <property type="entry name" value="ABC_transporter-like_ATP-bd"/>
</dbReference>
<reference evidence="6" key="2">
    <citation type="journal article" date="2022" name="Microbiol. Resour. Announc.">
        <title>Metagenome Sequencing to Explore Phylogenomics of Terrestrial Cyanobacteria.</title>
        <authorList>
            <person name="Ward R.D."/>
            <person name="Stajich J.E."/>
            <person name="Johansen J.R."/>
            <person name="Huntemann M."/>
            <person name="Clum A."/>
            <person name="Foster B."/>
            <person name="Foster B."/>
            <person name="Roux S."/>
            <person name="Palaniappan K."/>
            <person name="Varghese N."/>
            <person name="Mukherjee S."/>
            <person name="Reddy T.B.K."/>
            <person name="Daum C."/>
            <person name="Copeland A."/>
            <person name="Chen I.A."/>
            <person name="Ivanova N.N."/>
            <person name="Kyrpides N.C."/>
            <person name="Shapiro N."/>
            <person name="Eloe-Fadrosh E.A."/>
            <person name="Pietrasiak N."/>
        </authorList>
    </citation>
    <scope>NUCLEOTIDE SEQUENCE</scope>
    <source>
        <strain evidence="6">UHER 2000/2452</strain>
    </source>
</reference>
<dbReference type="GO" id="GO:0022857">
    <property type="term" value="F:transmembrane transporter activity"/>
    <property type="evidence" value="ECO:0007669"/>
    <property type="project" value="UniProtKB-ARBA"/>
</dbReference>
<dbReference type="PROSITE" id="PS00211">
    <property type="entry name" value="ABC_TRANSPORTER_1"/>
    <property type="match status" value="1"/>
</dbReference>
<keyword evidence="4 6" id="KW-0067">ATP-binding</keyword>
<dbReference type="EMBL" id="JAHHHD010000050">
    <property type="protein sequence ID" value="MBW4661932.1"/>
    <property type="molecule type" value="Genomic_DNA"/>
</dbReference>
<evidence type="ECO:0000256" key="3">
    <source>
        <dbReference type="ARBA" id="ARBA00022741"/>
    </source>
</evidence>
<dbReference type="PANTHER" id="PTHR42798">
    <property type="entry name" value="LIPOPROTEIN-RELEASING SYSTEM ATP-BINDING PROTEIN LOLD"/>
    <property type="match status" value="1"/>
</dbReference>
<comment type="caution">
    <text evidence="6">The sequence shown here is derived from an EMBL/GenBank/DDBJ whole genome shotgun (WGS) entry which is preliminary data.</text>
</comment>
<comment type="similarity">
    <text evidence="1">Belongs to the ABC transporter superfamily.</text>
</comment>
<dbReference type="Proteomes" id="UP000757435">
    <property type="component" value="Unassembled WGS sequence"/>
</dbReference>
<dbReference type="InterPro" id="IPR003593">
    <property type="entry name" value="AAA+_ATPase"/>
</dbReference>
<reference evidence="6" key="1">
    <citation type="submission" date="2021-05" db="EMBL/GenBank/DDBJ databases">
        <authorList>
            <person name="Pietrasiak N."/>
            <person name="Ward R."/>
            <person name="Stajich J.E."/>
            <person name="Kurbessoian T."/>
        </authorList>
    </citation>
    <scope>NUCLEOTIDE SEQUENCE</scope>
    <source>
        <strain evidence="6">UHER 2000/2452</strain>
    </source>
</reference>
<dbReference type="SMART" id="SM00382">
    <property type="entry name" value="AAA"/>
    <property type="match status" value="1"/>
</dbReference>
<protein>
    <submittedName>
        <fullName evidence="6">ABC transporter ATP-binding protein</fullName>
    </submittedName>
</protein>
<keyword evidence="2" id="KW-0813">Transport</keyword>
<dbReference type="InterPro" id="IPR017871">
    <property type="entry name" value="ABC_transporter-like_CS"/>
</dbReference>
<evidence type="ECO:0000313" key="6">
    <source>
        <dbReference type="EMBL" id="MBW4661932.1"/>
    </source>
</evidence>
<organism evidence="6 7">
    <name type="scientific">Drouetiella hepatica Uher 2000/2452</name>
    <dbReference type="NCBI Taxonomy" id="904376"/>
    <lineage>
        <taxon>Bacteria</taxon>
        <taxon>Bacillati</taxon>
        <taxon>Cyanobacteriota</taxon>
        <taxon>Cyanophyceae</taxon>
        <taxon>Oculatellales</taxon>
        <taxon>Oculatellaceae</taxon>
        <taxon>Drouetiella</taxon>
    </lineage>
</organism>
<dbReference type="Gene3D" id="3.40.50.300">
    <property type="entry name" value="P-loop containing nucleotide triphosphate hydrolases"/>
    <property type="match status" value="1"/>
</dbReference>
<gene>
    <name evidence="6" type="ORF">KME15_24980</name>
</gene>
<accession>A0A951QEU0</accession>
<dbReference type="PANTHER" id="PTHR42798:SF2">
    <property type="entry name" value="ABC TRANSPORTER ATP-BINDING PROTEIN MG467-RELATED"/>
    <property type="match status" value="1"/>
</dbReference>
<dbReference type="AlphaFoldDB" id="A0A951QEU0"/>
<evidence type="ECO:0000313" key="7">
    <source>
        <dbReference type="Proteomes" id="UP000757435"/>
    </source>
</evidence>
<evidence type="ECO:0000259" key="5">
    <source>
        <dbReference type="PROSITE" id="PS50893"/>
    </source>
</evidence>
<dbReference type="PROSITE" id="PS50893">
    <property type="entry name" value="ABC_TRANSPORTER_2"/>
    <property type="match status" value="1"/>
</dbReference>
<proteinExistence type="inferred from homology"/>
<dbReference type="FunFam" id="3.40.50.300:FF:000032">
    <property type="entry name" value="Export ABC transporter ATP-binding protein"/>
    <property type="match status" value="1"/>
</dbReference>
<keyword evidence="3" id="KW-0547">Nucleotide-binding</keyword>
<evidence type="ECO:0000256" key="4">
    <source>
        <dbReference type="ARBA" id="ARBA00022840"/>
    </source>
</evidence>
<dbReference type="InterPro" id="IPR017911">
    <property type="entry name" value="MacB-like_ATP-bd"/>
</dbReference>
<name>A0A951QEU0_9CYAN</name>
<sequence length="257" mass="27948">MSLKSWWSNLLSSTPSAAELTDAALDSATGGALIQIEQLSKLYQEGEVRRTVFKEIDLTFQPGEFVVLLGNSGSGKSTLLNLISGIDRPSSGIIRINGVAITELDERSRTLLRRDQIGFVFQFFNLIPTLTVLENVTLPQELAGVSFHTAEKAALSLLTQVDLADRAYTFPDKLSGGQQQRVAIARALAHDPQLVLADEPTGNLDEETGQKVLKILLNLTRSAGKTLIMATHNPDIARSADRVLRVQEGDLVPVVMD</sequence>
<dbReference type="Pfam" id="PF00005">
    <property type="entry name" value="ABC_tran"/>
    <property type="match status" value="1"/>
</dbReference>
<dbReference type="GO" id="GO:0005524">
    <property type="term" value="F:ATP binding"/>
    <property type="evidence" value="ECO:0007669"/>
    <property type="project" value="UniProtKB-KW"/>
</dbReference>
<evidence type="ECO:0000256" key="1">
    <source>
        <dbReference type="ARBA" id="ARBA00005417"/>
    </source>
</evidence>
<dbReference type="SUPFAM" id="SSF52540">
    <property type="entry name" value="P-loop containing nucleoside triphosphate hydrolases"/>
    <property type="match status" value="1"/>
</dbReference>
<dbReference type="CDD" id="cd03255">
    <property type="entry name" value="ABC_MJ0796_LolCDE_FtsE"/>
    <property type="match status" value="1"/>
</dbReference>